<evidence type="ECO:0000256" key="5">
    <source>
        <dbReference type="ARBA" id="ARBA00022777"/>
    </source>
</evidence>
<proteinExistence type="predicted"/>
<dbReference type="InterPro" id="IPR036890">
    <property type="entry name" value="HATPase_C_sf"/>
</dbReference>
<dbReference type="Pfam" id="PF08447">
    <property type="entry name" value="PAS_3"/>
    <property type="match status" value="6"/>
</dbReference>
<keyword evidence="3" id="KW-0597">Phosphoprotein</keyword>
<feature type="domain" description="PAS" evidence="7">
    <location>
        <begin position="826"/>
        <end position="902"/>
    </location>
</feature>
<evidence type="ECO:0000256" key="3">
    <source>
        <dbReference type="ARBA" id="ARBA00022553"/>
    </source>
</evidence>
<evidence type="ECO:0000259" key="8">
    <source>
        <dbReference type="PROSITE" id="PS50113"/>
    </source>
</evidence>
<dbReference type="PROSITE" id="PS50109">
    <property type="entry name" value="HIS_KIN"/>
    <property type="match status" value="1"/>
</dbReference>
<evidence type="ECO:0000256" key="4">
    <source>
        <dbReference type="ARBA" id="ARBA00022679"/>
    </source>
</evidence>
<dbReference type="InterPro" id="IPR003661">
    <property type="entry name" value="HisK_dim/P_dom"/>
</dbReference>
<evidence type="ECO:0000256" key="1">
    <source>
        <dbReference type="ARBA" id="ARBA00000085"/>
    </source>
</evidence>
<protein>
    <recommendedName>
        <fullName evidence="2">histidine kinase</fullName>
        <ecNumber evidence="2">2.7.13.3</ecNumber>
    </recommendedName>
</protein>
<feature type="domain" description="PAC" evidence="8">
    <location>
        <begin position="249"/>
        <end position="302"/>
    </location>
</feature>
<dbReference type="SUPFAM" id="SSF55874">
    <property type="entry name" value="ATPase domain of HSP90 chaperone/DNA topoisomerase II/histidine kinase"/>
    <property type="match status" value="1"/>
</dbReference>
<dbReference type="PROSITE" id="PS50112">
    <property type="entry name" value="PAS"/>
    <property type="match status" value="3"/>
</dbReference>
<dbReference type="CDD" id="cd00082">
    <property type="entry name" value="HisKA"/>
    <property type="match status" value="1"/>
</dbReference>
<dbReference type="NCBIfam" id="TIGR00229">
    <property type="entry name" value="sensory_box"/>
    <property type="match status" value="5"/>
</dbReference>
<dbReference type="PANTHER" id="PTHR43304">
    <property type="entry name" value="PHYTOCHROME-LIKE PROTEIN CPH1"/>
    <property type="match status" value="1"/>
</dbReference>
<dbReference type="SMART" id="SM00388">
    <property type="entry name" value="HisKA"/>
    <property type="match status" value="1"/>
</dbReference>
<keyword evidence="10" id="KW-1185">Reference proteome</keyword>
<dbReference type="InterPro" id="IPR036097">
    <property type="entry name" value="HisK_dim/P_sf"/>
</dbReference>
<evidence type="ECO:0000259" key="6">
    <source>
        <dbReference type="PROSITE" id="PS50109"/>
    </source>
</evidence>
<dbReference type="Proteomes" id="UP000184368">
    <property type="component" value="Unassembled WGS sequence"/>
</dbReference>
<dbReference type="InterPro" id="IPR000700">
    <property type="entry name" value="PAS-assoc_C"/>
</dbReference>
<dbReference type="SUPFAM" id="SSF47384">
    <property type="entry name" value="Homodimeric domain of signal transducing histidine kinase"/>
    <property type="match status" value="1"/>
</dbReference>
<feature type="domain" description="PAC" evidence="8">
    <location>
        <begin position="634"/>
        <end position="686"/>
    </location>
</feature>
<feature type="domain" description="PAC" evidence="8">
    <location>
        <begin position="378"/>
        <end position="430"/>
    </location>
</feature>
<dbReference type="STRING" id="1302690.BUE76_09380"/>
<dbReference type="PANTHER" id="PTHR43304:SF1">
    <property type="entry name" value="PAC DOMAIN-CONTAINING PROTEIN"/>
    <property type="match status" value="1"/>
</dbReference>
<dbReference type="Gene3D" id="3.30.450.20">
    <property type="entry name" value="PAS domain"/>
    <property type="match status" value="6"/>
</dbReference>
<comment type="catalytic activity">
    <reaction evidence="1">
        <text>ATP + protein L-histidine = ADP + protein N-phospho-L-histidine.</text>
        <dbReference type="EC" id="2.7.13.3"/>
    </reaction>
</comment>
<dbReference type="InterPro" id="IPR001610">
    <property type="entry name" value="PAC"/>
</dbReference>
<dbReference type="CDD" id="cd00130">
    <property type="entry name" value="PAS"/>
    <property type="match status" value="5"/>
</dbReference>
<dbReference type="EMBL" id="FQUO01000006">
    <property type="protein sequence ID" value="SHF25685.1"/>
    <property type="molecule type" value="Genomic_DNA"/>
</dbReference>
<accession>A0A1M5A693</accession>
<feature type="domain" description="PAS" evidence="7">
    <location>
        <begin position="431"/>
        <end position="503"/>
    </location>
</feature>
<dbReference type="AlphaFoldDB" id="A0A1M5A693"/>
<dbReference type="Gene3D" id="3.30.565.10">
    <property type="entry name" value="Histidine kinase-like ATPase, C-terminal domain"/>
    <property type="match status" value="1"/>
</dbReference>
<evidence type="ECO:0000256" key="2">
    <source>
        <dbReference type="ARBA" id="ARBA00012438"/>
    </source>
</evidence>
<dbReference type="SMART" id="SM00086">
    <property type="entry name" value="PAC"/>
    <property type="match status" value="6"/>
</dbReference>
<dbReference type="Gene3D" id="1.10.287.130">
    <property type="match status" value="1"/>
</dbReference>
<keyword evidence="5" id="KW-0418">Kinase</keyword>
<organism evidence="9 10">
    <name type="scientific">Cnuella takakiae</name>
    <dbReference type="NCBI Taxonomy" id="1302690"/>
    <lineage>
        <taxon>Bacteria</taxon>
        <taxon>Pseudomonadati</taxon>
        <taxon>Bacteroidota</taxon>
        <taxon>Chitinophagia</taxon>
        <taxon>Chitinophagales</taxon>
        <taxon>Chitinophagaceae</taxon>
        <taxon>Cnuella</taxon>
    </lineage>
</organism>
<dbReference type="GO" id="GO:0000155">
    <property type="term" value="F:phosphorelay sensor kinase activity"/>
    <property type="evidence" value="ECO:0007669"/>
    <property type="project" value="InterPro"/>
</dbReference>
<dbReference type="SUPFAM" id="SSF55785">
    <property type="entry name" value="PYP-like sensor domain (PAS domain)"/>
    <property type="match status" value="6"/>
</dbReference>
<dbReference type="Pfam" id="PF02518">
    <property type="entry name" value="HATPase_c"/>
    <property type="match status" value="1"/>
</dbReference>
<feature type="domain" description="PAC" evidence="8">
    <location>
        <begin position="506"/>
        <end position="558"/>
    </location>
</feature>
<dbReference type="PRINTS" id="PR00344">
    <property type="entry name" value="BCTRLSENSOR"/>
</dbReference>
<name>A0A1M5A693_9BACT</name>
<dbReference type="SMART" id="SM00387">
    <property type="entry name" value="HATPase_c"/>
    <property type="match status" value="1"/>
</dbReference>
<dbReference type="InterPro" id="IPR003594">
    <property type="entry name" value="HATPase_dom"/>
</dbReference>
<feature type="domain" description="Histidine kinase" evidence="6">
    <location>
        <begin position="977"/>
        <end position="1203"/>
    </location>
</feature>
<dbReference type="Pfam" id="PF00512">
    <property type="entry name" value="HisKA"/>
    <property type="match status" value="1"/>
</dbReference>
<reference evidence="9 10" key="1">
    <citation type="submission" date="2016-11" db="EMBL/GenBank/DDBJ databases">
        <authorList>
            <person name="Jaros S."/>
            <person name="Januszkiewicz K."/>
            <person name="Wedrychowicz H."/>
        </authorList>
    </citation>
    <scope>NUCLEOTIDE SEQUENCE [LARGE SCALE GENOMIC DNA]</scope>
    <source>
        <strain evidence="9 10">DSM 26897</strain>
    </source>
</reference>
<evidence type="ECO:0000259" key="7">
    <source>
        <dbReference type="PROSITE" id="PS50112"/>
    </source>
</evidence>
<dbReference type="SMART" id="SM00091">
    <property type="entry name" value="PAS"/>
    <property type="match status" value="6"/>
</dbReference>
<keyword evidence="4" id="KW-0808">Transferase</keyword>
<feature type="domain" description="PAC" evidence="8">
    <location>
        <begin position="772"/>
        <end position="825"/>
    </location>
</feature>
<dbReference type="Gene3D" id="2.10.70.100">
    <property type="match status" value="3"/>
</dbReference>
<evidence type="ECO:0000313" key="10">
    <source>
        <dbReference type="Proteomes" id="UP000184368"/>
    </source>
</evidence>
<dbReference type="InterPro" id="IPR035965">
    <property type="entry name" value="PAS-like_dom_sf"/>
</dbReference>
<dbReference type="InterPro" id="IPR004358">
    <property type="entry name" value="Sig_transdc_His_kin-like_C"/>
</dbReference>
<dbReference type="PROSITE" id="PS50113">
    <property type="entry name" value="PAC"/>
    <property type="match status" value="6"/>
</dbReference>
<dbReference type="InterPro" id="IPR000014">
    <property type="entry name" value="PAS"/>
</dbReference>
<dbReference type="EC" id="2.7.13.3" evidence="2"/>
<sequence>MPLNVELNLKPITSLEHLQSLPGFAAWLRQHHLNSFIEVQLEYSRKLQTPLLKFLERLPVEQFKAIVQEGAEELLDMLAQDDAADFIRISSERWRNNQLPNIDQGNIDSQDITQVGYIRKQAMLHFAPQYCNSMSEALQLAEEIDFFTMQNEGAAFETYTGLLRNKIEEQSYLTSKITNTSPGIIYLFSLRPYSILFANQTAEEFFGIANQDFKKMGTGVFEHIIHPDDLPATFQFLRDISQTRDAEVRTLEFRMKPHNGSYTWMRNYFSVFRRDADGMPTEIIGNILNIQAEKEATERLRESEKRYRQAEALTHIGHYEWDLATDLVLWSEELYRIYELDLALPPLTATEIFGLTHPDDLPKVQQLMQVALENLTPYSFYYRMIMPDGRIKIVQSQGEIISNTDGKPTFVVGTLQDITEKQNLIEQLRYSEEMYKQAEQLAHLGNFNWNMQTNQLSVSEEIYRIYGLDPKKDEFTFERYLSLIHPEDREKALQLMQEVLDQKETRENIHRIIRTDGTVRYVYSVGQVKLDDKGKPLCMIGSAQDITERQVLIEQLQESQKLYQQAQTMAKLGNWTLDLRTDMANWSDEMFHIYELPVTPTPISYQDWQQFIHPDDFDGVMAYFEYCKQNRVPYDKVHRVVLNSGKVKILHRKAEILYNENGDPVKVLGTTQDVTEQLRVQQELRENQMFLRKVTDATPAIIATYQVQTGKYPYVSKGIQNLLGFTPEQAQAEGNDFFRNIMHPDDLEAVIRQKQYIYEQSRPDGEGREAITEFSYRMKDAQGNYRWFHTYATPFDRNEEGRLEHMLNISLDITDQKEATRKIMEQEQFIQNIADASPTILYVYDVTSASFAYVNREIYFMLGYNPEEVLAMGDKVTELLYHPEDLDLVPERKGSNRKIQEKDLMIQYECRLKHSNGNWQWFLVREVVFLTDDADRPKQIVGAALDISKRKDMERTLLQNSFLLKQSNASLEEFAYVASHDLKEPLRKISTFGDRLAATQGDKLGDDGKIYLSKIIDASQRMQTMISDLLSISLITGNKSYESCSLQQVLEETLQTLEFKIEQKNAVIESDGLPVARIVPSQFRQLFQNLIANSLKFVTDGVRPHITITHRYLLPAEIKEYVLQKADRYLEIVLQDNGIGFENEFAGKIFLIFQRLHGRSEYEGSGIGLAICKKIVEHHGGVIFATGSPGEGARFTILLPDPEEN</sequence>
<feature type="domain" description="PAS" evidence="7">
    <location>
        <begin position="687"/>
        <end position="761"/>
    </location>
</feature>
<feature type="domain" description="PAC" evidence="8">
    <location>
        <begin position="906"/>
        <end position="959"/>
    </location>
</feature>
<dbReference type="InterPro" id="IPR052162">
    <property type="entry name" value="Sensor_kinase/Photoreceptor"/>
</dbReference>
<evidence type="ECO:0000313" key="9">
    <source>
        <dbReference type="EMBL" id="SHF25685.1"/>
    </source>
</evidence>
<gene>
    <name evidence="9" type="ORF">SAMN05444008_106129</name>
</gene>
<dbReference type="InterPro" id="IPR005467">
    <property type="entry name" value="His_kinase_dom"/>
</dbReference>
<dbReference type="InterPro" id="IPR013655">
    <property type="entry name" value="PAS_fold_3"/>
</dbReference>